<dbReference type="PANTHER" id="PTHR30055">
    <property type="entry name" value="HTH-TYPE TRANSCRIPTIONAL REGULATOR RUTR"/>
    <property type="match status" value="1"/>
</dbReference>
<evidence type="ECO:0000256" key="1">
    <source>
        <dbReference type="ARBA" id="ARBA00023125"/>
    </source>
</evidence>
<dbReference type="EMBL" id="JAAGLI010000001">
    <property type="protein sequence ID" value="NEA20903.1"/>
    <property type="molecule type" value="Genomic_DNA"/>
</dbReference>
<proteinExistence type="predicted"/>
<evidence type="ECO:0000259" key="3">
    <source>
        <dbReference type="PROSITE" id="PS50977"/>
    </source>
</evidence>
<dbReference type="PROSITE" id="PS50977">
    <property type="entry name" value="HTH_TETR_2"/>
    <property type="match status" value="1"/>
</dbReference>
<dbReference type="Proteomes" id="UP000475532">
    <property type="component" value="Unassembled WGS sequence"/>
</dbReference>
<dbReference type="Pfam" id="PF00440">
    <property type="entry name" value="TetR_N"/>
    <property type="match status" value="1"/>
</dbReference>
<organism evidence="4 5">
    <name type="scientific">Actinomadura bangladeshensis</name>
    <dbReference type="NCBI Taxonomy" id="453573"/>
    <lineage>
        <taxon>Bacteria</taxon>
        <taxon>Bacillati</taxon>
        <taxon>Actinomycetota</taxon>
        <taxon>Actinomycetes</taxon>
        <taxon>Streptosporangiales</taxon>
        <taxon>Thermomonosporaceae</taxon>
        <taxon>Actinomadura</taxon>
    </lineage>
</organism>
<keyword evidence="1 2" id="KW-0238">DNA-binding</keyword>
<dbReference type="InterPro" id="IPR009057">
    <property type="entry name" value="Homeodomain-like_sf"/>
</dbReference>
<dbReference type="AlphaFoldDB" id="A0A6L9Q8E4"/>
<dbReference type="PANTHER" id="PTHR30055:SF239">
    <property type="entry name" value="TRANSCRIPTIONAL REGULATORY PROTEIN"/>
    <property type="match status" value="1"/>
</dbReference>
<accession>A0A6L9Q8E4</accession>
<feature type="domain" description="HTH tetR-type" evidence="3">
    <location>
        <begin position="5"/>
        <end position="65"/>
    </location>
</feature>
<evidence type="ECO:0000256" key="2">
    <source>
        <dbReference type="PROSITE-ProRule" id="PRU00335"/>
    </source>
</evidence>
<reference evidence="4 5" key="1">
    <citation type="submission" date="2020-01" db="EMBL/GenBank/DDBJ databases">
        <title>Insect and environment-associated Actinomycetes.</title>
        <authorList>
            <person name="Currrie C."/>
            <person name="Chevrette M."/>
            <person name="Carlson C."/>
            <person name="Stubbendieck R."/>
            <person name="Wendt-Pienkowski E."/>
        </authorList>
    </citation>
    <scope>NUCLEOTIDE SEQUENCE [LARGE SCALE GENOMIC DNA]</scope>
    <source>
        <strain evidence="4 5">SID10258</strain>
    </source>
</reference>
<dbReference type="Gene3D" id="1.10.357.10">
    <property type="entry name" value="Tetracycline Repressor, domain 2"/>
    <property type="match status" value="1"/>
</dbReference>
<name>A0A6L9Q8E4_9ACTN</name>
<dbReference type="GO" id="GO:0000976">
    <property type="term" value="F:transcription cis-regulatory region binding"/>
    <property type="evidence" value="ECO:0007669"/>
    <property type="project" value="TreeGrafter"/>
</dbReference>
<feature type="DNA-binding region" description="H-T-H motif" evidence="2">
    <location>
        <begin position="28"/>
        <end position="47"/>
    </location>
</feature>
<comment type="caution">
    <text evidence="4">The sequence shown here is derived from an EMBL/GenBank/DDBJ whole genome shotgun (WGS) entry which is preliminary data.</text>
</comment>
<dbReference type="RefSeq" id="WP_163052425.1">
    <property type="nucleotide sequence ID" value="NZ_JAAGLI010000001.1"/>
</dbReference>
<evidence type="ECO:0000313" key="4">
    <source>
        <dbReference type="EMBL" id="NEA20903.1"/>
    </source>
</evidence>
<evidence type="ECO:0000313" key="5">
    <source>
        <dbReference type="Proteomes" id="UP000475532"/>
    </source>
</evidence>
<dbReference type="PRINTS" id="PR00455">
    <property type="entry name" value="HTHTETR"/>
</dbReference>
<gene>
    <name evidence="4" type="ORF">G3I70_00090</name>
</gene>
<dbReference type="GO" id="GO:0003700">
    <property type="term" value="F:DNA-binding transcription factor activity"/>
    <property type="evidence" value="ECO:0007669"/>
    <property type="project" value="TreeGrafter"/>
</dbReference>
<dbReference type="InterPro" id="IPR050109">
    <property type="entry name" value="HTH-type_TetR-like_transc_reg"/>
</dbReference>
<protein>
    <submittedName>
        <fullName evidence="4">TetR/AcrR family transcriptional regulator</fullName>
    </submittedName>
</protein>
<dbReference type="InterPro" id="IPR001647">
    <property type="entry name" value="HTH_TetR"/>
</dbReference>
<sequence length="199" mass="21568">MSRARLAPQDWTDAALRALVEGGVGAVRVDALARGLGVTRGSFYWHFTDRDALLKAALEQWEQEATAGVIEELDGIGDPAERLERLIRGAFDNEAVPGLQPALMAHADHPVVMPVLRRVTAQRIGYIAALYRELGLPTAAARRRAVIAYTTYLGWLDLRRGPADTVPEVMPAGEASAIIDDIVTMLLADLPGHGAERPQ</sequence>
<dbReference type="SUPFAM" id="SSF46689">
    <property type="entry name" value="Homeodomain-like"/>
    <property type="match status" value="1"/>
</dbReference>